<accession>A0A0E9S7E7</accession>
<reference evidence="1" key="2">
    <citation type="journal article" date="2015" name="Fish Shellfish Immunol.">
        <title>Early steps in the European eel (Anguilla anguilla)-Vibrio vulnificus interaction in the gills: Role of the RtxA13 toxin.</title>
        <authorList>
            <person name="Callol A."/>
            <person name="Pajuelo D."/>
            <person name="Ebbesson L."/>
            <person name="Teles M."/>
            <person name="MacKenzie S."/>
            <person name="Amaro C."/>
        </authorList>
    </citation>
    <scope>NUCLEOTIDE SEQUENCE</scope>
</reference>
<proteinExistence type="predicted"/>
<sequence>MSSQMSENVKRIASNTPNLVYQFRLE</sequence>
<evidence type="ECO:0000313" key="1">
    <source>
        <dbReference type="EMBL" id="JAH36590.1"/>
    </source>
</evidence>
<dbReference type="EMBL" id="GBXM01071987">
    <property type="protein sequence ID" value="JAH36590.1"/>
    <property type="molecule type" value="Transcribed_RNA"/>
</dbReference>
<name>A0A0E9S7E7_ANGAN</name>
<organism evidence="1">
    <name type="scientific">Anguilla anguilla</name>
    <name type="common">European freshwater eel</name>
    <name type="synonym">Muraena anguilla</name>
    <dbReference type="NCBI Taxonomy" id="7936"/>
    <lineage>
        <taxon>Eukaryota</taxon>
        <taxon>Metazoa</taxon>
        <taxon>Chordata</taxon>
        <taxon>Craniata</taxon>
        <taxon>Vertebrata</taxon>
        <taxon>Euteleostomi</taxon>
        <taxon>Actinopterygii</taxon>
        <taxon>Neopterygii</taxon>
        <taxon>Teleostei</taxon>
        <taxon>Anguilliformes</taxon>
        <taxon>Anguillidae</taxon>
        <taxon>Anguilla</taxon>
    </lineage>
</organism>
<dbReference type="AlphaFoldDB" id="A0A0E9S7E7"/>
<protein>
    <submittedName>
        <fullName evidence="1">Uncharacterized protein</fullName>
    </submittedName>
</protein>
<reference evidence="1" key="1">
    <citation type="submission" date="2014-11" db="EMBL/GenBank/DDBJ databases">
        <authorList>
            <person name="Amaro Gonzalez C."/>
        </authorList>
    </citation>
    <scope>NUCLEOTIDE SEQUENCE</scope>
</reference>